<dbReference type="PROSITE" id="PS50043">
    <property type="entry name" value="HTH_LUXR_2"/>
    <property type="match status" value="1"/>
</dbReference>
<dbReference type="Proteomes" id="UP000886744">
    <property type="component" value="Unassembled WGS sequence"/>
</dbReference>
<dbReference type="InterPro" id="IPR036388">
    <property type="entry name" value="WH-like_DNA-bd_sf"/>
</dbReference>
<accession>A0A9D1J6H0</accession>
<name>A0A9D1J6H0_9BACT</name>
<dbReference type="AlphaFoldDB" id="A0A9D1J6H0"/>
<protein>
    <submittedName>
        <fullName evidence="2">Helix-turn-helix transcriptional regulator</fullName>
    </submittedName>
</protein>
<dbReference type="EMBL" id="DVHI01000062">
    <property type="protein sequence ID" value="HIR62871.1"/>
    <property type="molecule type" value="Genomic_DNA"/>
</dbReference>
<gene>
    <name evidence="2" type="ORF">IAC94_05055</name>
</gene>
<proteinExistence type="predicted"/>
<evidence type="ECO:0000313" key="3">
    <source>
        <dbReference type="Proteomes" id="UP000886744"/>
    </source>
</evidence>
<feature type="domain" description="HTH luxR-type" evidence="1">
    <location>
        <begin position="192"/>
        <end position="257"/>
    </location>
</feature>
<comment type="caution">
    <text evidence="2">The sequence shown here is derived from an EMBL/GenBank/DDBJ whole genome shotgun (WGS) entry which is preliminary data.</text>
</comment>
<reference evidence="2" key="1">
    <citation type="submission" date="2020-10" db="EMBL/GenBank/DDBJ databases">
        <authorList>
            <person name="Gilroy R."/>
        </authorList>
    </citation>
    <scope>NUCLEOTIDE SEQUENCE</scope>
    <source>
        <strain evidence="2">ChiHjej13B12-12457</strain>
    </source>
</reference>
<dbReference type="GO" id="GO:0003677">
    <property type="term" value="F:DNA binding"/>
    <property type="evidence" value="ECO:0007669"/>
    <property type="project" value="InterPro"/>
</dbReference>
<reference evidence="2" key="2">
    <citation type="journal article" date="2021" name="PeerJ">
        <title>Extensive microbial diversity within the chicken gut microbiome revealed by metagenomics and culture.</title>
        <authorList>
            <person name="Gilroy R."/>
            <person name="Ravi A."/>
            <person name="Getino M."/>
            <person name="Pursley I."/>
            <person name="Horton D.L."/>
            <person name="Alikhan N.F."/>
            <person name="Baker D."/>
            <person name="Gharbi K."/>
            <person name="Hall N."/>
            <person name="Watson M."/>
            <person name="Adriaenssens E.M."/>
            <person name="Foster-Nyarko E."/>
            <person name="Jarju S."/>
            <person name="Secka A."/>
            <person name="Antonio M."/>
            <person name="Oren A."/>
            <person name="Chaudhuri R.R."/>
            <person name="La Ragione R."/>
            <person name="Hildebrand F."/>
            <person name="Pallen M.J."/>
        </authorList>
    </citation>
    <scope>NUCLEOTIDE SEQUENCE</scope>
    <source>
        <strain evidence="2">ChiHjej13B12-12457</strain>
    </source>
</reference>
<dbReference type="SUPFAM" id="SSF46894">
    <property type="entry name" value="C-terminal effector domain of the bipartite response regulators"/>
    <property type="match status" value="1"/>
</dbReference>
<dbReference type="CDD" id="cd06170">
    <property type="entry name" value="LuxR_C_like"/>
    <property type="match status" value="1"/>
</dbReference>
<dbReference type="SMART" id="SM00421">
    <property type="entry name" value="HTH_LUXR"/>
    <property type="match status" value="1"/>
</dbReference>
<sequence>MSDNDRTASMSGLLVGNEPLAKVSDVEYSKVQSYFEMLDAVSRLTYQSIYVMDYCKMNFLYVSDNPIFLCGSSREEVMAKGFDFLIEQCKPEEVHALIEINRASLDFIHHLPVSERTRYSVSYNYHIRSPRMGEWRLVHHKRTPLALSDAGELWLILCSIDWAPDDSVLRAAVTSEISSKVWYYDLDTMTWKESPQEILTDLEKAVLILSNRGFTMNEIADAIFKSVDSVKGYRKSLFVKLGVSNITEAIACAKARKLV</sequence>
<organism evidence="2 3">
    <name type="scientific">Candidatus Coprenecus avistercoris</name>
    <dbReference type="NCBI Taxonomy" id="2840730"/>
    <lineage>
        <taxon>Bacteria</taxon>
        <taxon>Pseudomonadati</taxon>
        <taxon>Bacteroidota</taxon>
        <taxon>Bacteroidia</taxon>
        <taxon>Bacteroidales</taxon>
        <taxon>Rikenellaceae</taxon>
        <taxon>Rikenellaceae incertae sedis</taxon>
        <taxon>Candidatus Coprenecus</taxon>
    </lineage>
</organism>
<dbReference type="InterPro" id="IPR000792">
    <property type="entry name" value="Tscrpt_reg_LuxR_C"/>
</dbReference>
<dbReference type="Gene3D" id="3.30.450.20">
    <property type="entry name" value="PAS domain"/>
    <property type="match status" value="1"/>
</dbReference>
<dbReference type="Pfam" id="PF00196">
    <property type="entry name" value="GerE"/>
    <property type="match status" value="1"/>
</dbReference>
<dbReference type="InterPro" id="IPR016032">
    <property type="entry name" value="Sig_transdc_resp-reg_C-effctor"/>
</dbReference>
<dbReference type="Gene3D" id="1.10.10.10">
    <property type="entry name" value="Winged helix-like DNA-binding domain superfamily/Winged helix DNA-binding domain"/>
    <property type="match status" value="1"/>
</dbReference>
<evidence type="ECO:0000259" key="1">
    <source>
        <dbReference type="PROSITE" id="PS50043"/>
    </source>
</evidence>
<evidence type="ECO:0000313" key="2">
    <source>
        <dbReference type="EMBL" id="HIR62871.1"/>
    </source>
</evidence>
<dbReference type="GO" id="GO:0006355">
    <property type="term" value="P:regulation of DNA-templated transcription"/>
    <property type="evidence" value="ECO:0007669"/>
    <property type="project" value="InterPro"/>
</dbReference>